<accession>A0AAE1RHA0</accession>
<dbReference type="Pfam" id="PF03547">
    <property type="entry name" value="Mem_trans"/>
    <property type="match status" value="1"/>
</dbReference>
<evidence type="ECO:0000313" key="12">
    <source>
        <dbReference type="EMBL" id="KAK4351751.1"/>
    </source>
</evidence>
<feature type="transmembrane region" description="Helical" evidence="11">
    <location>
        <begin position="70"/>
        <end position="91"/>
    </location>
</feature>
<dbReference type="PANTHER" id="PTHR31651:SF33">
    <property type="entry name" value="PROTEIN PIN-LIKES 1"/>
    <property type="match status" value="1"/>
</dbReference>
<comment type="caution">
    <text evidence="12">The sequence shown here is derived from an EMBL/GenBank/DDBJ whole genome shotgun (WGS) entry which is preliminary data.</text>
</comment>
<keyword evidence="3 11" id="KW-0812">Transmembrane</keyword>
<feature type="transmembrane region" description="Helical" evidence="11">
    <location>
        <begin position="221"/>
        <end position="239"/>
    </location>
</feature>
<dbReference type="GO" id="GO:0009734">
    <property type="term" value="P:auxin-activated signaling pathway"/>
    <property type="evidence" value="ECO:0007669"/>
    <property type="project" value="UniProtKB-KW"/>
</dbReference>
<dbReference type="InterPro" id="IPR004776">
    <property type="entry name" value="Mem_transp_PIN-like"/>
</dbReference>
<feature type="region of interest" description="Disordered" evidence="10">
    <location>
        <begin position="169"/>
        <end position="189"/>
    </location>
</feature>
<evidence type="ECO:0000256" key="7">
    <source>
        <dbReference type="ARBA" id="ARBA00023294"/>
    </source>
</evidence>
<evidence type="ECO:0000256" key="4">
    <source>
        <dbReference type="ARBA" id="ARBA00022824"/>
    </source>
</evidence>
<evidence type="ECO:0000256" key="6">
    <source>
        <dbReference type="ARBA" id="ARBA00023136"/>
    </source>
</evidence>
<proteinExistence type="inferred from homology"/>
<evidence type="ECO:0000256" key="2">
    <source>
        <dbReference type="ARBA" id="ARBA00022448"/>
    </source>
</evidence>
<sequence>MEAKRSPFLIVFFVFNPALVSSNLAKTITYESLRNVWFMPFNILFTFIVGSILGWAVIQITRPPQHLRGLVVGCCAAGNLGNMLLIIIPAVCKEQGSPFGDPGVCHTYGMGYASLSMAVWAIYLWSYVYNIVRISSSKSSKEIEINDSSATRSSREGSISQIGTSTESLLPSKAFNGSESPAEQLGLPSTRFDHKTQVHPWTKLKQYMENLSRKINLKRDGAIPLLTLIMGGSLLKGLTGSGIQKSLLVGIIVVRYIALPLIESLDEMTQCLVSLGRHHITQLFGAGESECSVITFWAYALASISLTLWTTFFMWLVA</sequence>
<keyword evidence="7" id="KW-0927">Auxin signaling pathway</keyword>
<comment type="subcellular location">
    <subcellularLocation>
        <location evidence="1">Endoplasmic reticulum membrane</location>
        <topology evidence="1">Multi-pass membrane protein</topology>
    </subcellularLocation>
</comment>
<dbReference type="EMBL" id="JAVYJV010000015">
    <property type="protein sequence ID" value="KAK4351751.1"/>
    <property type="molecule type" value="Genomic_DNA"/>
</dbReference>
<evidence type="ECO:0000256" key="5">
    <source>
        <dbReference type="ARBA" id="ARBA00022989"/>
    </source>
</evidence>
<keyword evidence="6 11" id="KW-0472">Membrane</keyword>
<comment type="similarity">
    <text evidence="9">Belongs to the auxin efflux carrier (TC 2.A.69.2) family.</text>
</comment>
<evidence type="ECO:0000256" key="3">
    <source>
        <dbReference type="ARBA" id="ARBA00022692"/>
    </source>
</evidence>
<comment type="function">
    <text evidence="8">Involved in cellular auxin homeostasis by regulating auxin metabolism. Regulates intracellular auxin accumulation at the endoplasmic reticulum and thus auxin availability for nuclear auxin signaling.</text>
</comment>
<evidence type="ECO:0000256" key="1">
    <source>
        <dbReference type="ARBA" id="ARBA00004477"/>
    </source>
</evidence>
<organism evidence="12 13">
    <name type="scientific">Anisodus tanguticus</name>
    <dbReference type="NCBI Taxonomy" id="243964"/>
    <lineage>
        <taxon>Eukaryota</taxon>
        <taxon>Viridiplantae</taxon>
        <taxon>Streptophyta</taxon>
        <taxon>Embryophyta</taxon>
        <taxon>Tracheophyta</taxon>
        <taxon>Spermatophyta</taxon>
        <taxon>Magnoliopsida</taxon>
        <taxon>eudicotyledons</taxon>
        <taxon>Gunneridae</taxon>
        <taxon>Pentapetalae</taxon>
        <taxon>asterids</taxon>
        <taxon>lamiids</taxon>
        <taxon>Solanales</taxon>
        <taxon>Solanaceae</taxon>
        <taxon>Solanoideae</taxon>
        <taxon>Hyoscyameae</taxon>
        <taxon>Anisodus</taxon>
    </lineage>
</organism>
<evidence type="ECO:0000256" key="8">
    <source>
        <dbReference type="ARBA" id="ARBA00025100"/>
    </source>
</evidence>
<feature type="transmembrane region" description="Helical" evidence="11">
    <location>
        <begin position="37"/>
        <end position="58"/>
    </location>
</feature>
<dbReference type="GO" id="GO:0080162">
    <property type="term" value="P:endoplasmic reticulum to cytosol auxin transport"/>
    <property type="evidence" value="ECO:0007669"/>
    <property type="project" value="InterPro"/>
</dbReference>
<keyword evidence="4" id="KW-0256">Endoplasmic reticulum</keyword>
<evidence type="ECO:0000313" key="13">
    <source>
        <dbReference type="Proteomes" id="UP001291623"/>
    </source>
</evidence>
<evidence type="ECO:0000256" key="11">
    <source>
        <dbReference type="SAM" id="Phobius"/>
    </source>
</evidence>
<evidence type="ECO:0008006" key="14">
    <source>
        <dbReference type="Google" id="ProtNLM"/>
    </source>
</evidence>
<dbReference type="InterPro" id="IPR045033">
    <property type="entry name" value="PILS1/3/4/5/7"/>
</dbReference>
<keyword evidence="13" id="KW-1185">Reference proteome</keyword>
<dbReference type="AlphaFoldDB" id="A0AAE1RHA0"/>
<dbReference type="GO" id="GO:0005789">
    <property type="term" value="C:endoplasmic reticulum membrane"/>
    <property type="evidence" value="ECO:0007669"/>
    <property type="project" value="UniProtKB-SubCell"/>
</dbReference>
<feature type="compositionally biased region" description="Polar residues" evidence="10">
    <location>
        <begin position="169"/>
        <end position="181"/>
    </location>
</feature>
<evidence type="ECO:0000256" key="10">
    <source>
        <dbReference type="SAM" id="MobiDB-lite"/>
    </source>
</evidence>
<protein>
    <recommendedName>
        <fullName evidence="14">PIN-like protein</fullName>
    </recommendedName>
</protein>
<feature type="transmembrane region" description="Helical" evidence="11">
    <location>
        <begin position="296"/>
        <end position="317"/>
    </location>
</feature>
<name>A0AAE1RHA0_9SOLA</name>
<feature type="transmembrane region" description="Helical" evidence="11">
    <location>
        <begin position="111"/>
        <end position="132"/>
    </location>
</feature>
<dbReference type="Proteomes" id="UP001291623">
    <property type="component" value="Unassembled WGS sequence"/>
</dbReference>
<evidence type="ECO:0000256" key="9">
    <source>
        <dbReference type="ARBA" id="ARBA00025752"/>
    </source>
</evidence>
<keyword evidence="5 11" id="KW-1133">Transmembrane helix</keyword>
<reference evidence="12" key="1">
    <citation type="submission" date="2023-12" db="EMBL/GenBank/DDBJ databases">
        <title>Genome assembly of Anisodus tanguticus.</title>
        <authorList>
            <person name="Wang Y.-J."/>
        </authorList>
    </citation>
    <scope>NUCLEOTIDE SEQUENCE</scope>
    <source>
        <strain evidence="12">KB-2021</strain>
        <tissue evidence="12">Leaf</tissue>
    </source>
</reference>
<keyword evidence="2" id="KW-0813">Transport</keyword>
<gene>
    <name evidence="12" type="ORF">RND71_027269</name>
</gene>
<dbReference type="PANTHER" id="PTHR31651">
    <property type="match status" value="1"/>
</dbReference>